<evidence type="ECO:0000259" key="8">
    <source>
        <dbReference type="SMART" id="SM01168"/>
    </source>
</evidence>
<dbReference type="CDD" id="cd17298">
    <property type="entry name" value="DUF1907"/>
    <property type="match status" value="1"/>
</dbReference>
<dbReference type="Proteomes" id="UP000248961">
    <property type="component" value="Unassembled WGS sequence"/>
</dbReference>
<dbReference type="SUPFAM" id="SSF117856">
    <property type="entry name" value="AF0104/ALDC/Ptd012-like"/>
    <property type="match status" value="1"/>
</dbReference>
<dbReference type="VEuPathDB" id="FungiDB:BO97DRAFT_479034"/>
<dbReference type="RefSeq" id="XP_025549811.1">
    <property type="nucleotide sequence ID" value="XM_025700665.1"/>
</dbReference>
<evidence type="ECO:0000256" key="4">
    <source>
        <dbReference type="ARBA" id="ARBA00022801"/>
    </source>
</evidence>
<keyword evidence="3" id="KW-0479">Metal-binding</keyword>
<feature type="domain" description="DUF1907" evidence="8">
    <location>
        <begin position="17"/>
        <end position="324"/>
    </location>
</feature>
<dbReference type="GO" id="GO:0016788">
    <property type="term" value="F:hydrolase activity, acting on ester bonds"/>
    <property type="evidence" value="ECO:0007669"/>
    <property type="project" value="TreeGrafter"/>
</dbReference>
<keyword evidence="6" id="KW-0539">Nucleus</keyword>
<evidence type="ECO:0000256" key="6">
    <source>
        <dbReference type="ARBA" id="ARBA00023242"/>
    </source>
</evidence>
<comment type="subcellular location">
    <subcellularLocation>
        <location evidence="1">Nucleus</location>
    </subcellularLocation>
</comment>
<keyword evidence="4" id="KW-0378">Hydrolase</keyword>
<evidence type="ECO:0000256" key="1">
    <source>
        <dbReference type="ARBA" id="ARBA00004123"/>
    </source>
</evidence>
<dbReference type="OrthoDB" id="5119241at2759"/>
<evidence type="ECO:0000313" key="10">
    <source>
        <dbReference type="Proteomes" id="UP000248961"/>
    </source>
</evidence>
<gene>
    <name evidence="9" type="ORF">BO97DRAFT_479034</name>
</gene>
<evidence type="ECO:0000256" key="3">
    <source>
        <dbReference type="ARBA" id="ARBA00022723"/>
    </source>
</evidence>
<sequence>MEKVHRTPPPLKDLADVIERALRTNFESAHAEVVECPDLRQPPFQLTAPGLSGSPVISDVGGPHQLFPAPDFAKKYSLLSIAQDMEMSPSGGFLIGAGAAPFHEIGQNAELAPNLSWRPKTPSDEDTTPASPPSFNEPSSLAITNGTRVIEVDREGATPRTTLSATTNCALMVNLYGCSGQPGPVIRVAARTRTGPQNFTNCIRLGICDAYGDDQPVSLGGVFLLKRGTAKFHIMPDFPPQLPFRDRAQLEHEWLTYHAFAAPVVCLTVMHSADPEGLGLRMEHTHCFESEGDRKGGHYHYDLSGEESVEYEAYLNVAEMVYRMDGPNDR</sequence>
<reference evidence="9 10" key="1">
    <citation type="submission" date="2018-02" db="EMBL/GenBank/DDBJ databases">
        <title>The genomes of Aspergillus section Nigri reveals drivers in fungal speciation.</title>
        <authorList>
            <consortium name="DOE Joint Genome Institute"/>
            <person name="Vesth T.C."/>
            <person name="Nybo J."/>
            <person name="Theobald S."/>
            <person name="Brandl J."/>
            <person name="Frisvad J.C."/>
            <person name="Nielsen K.F."/>
            <person name="Lyhne E.K."/>
            <person name="Kogle M.E."/>
            <person name="Kuo A."/>
            <person name="Riley R."/>
            <person name="Clum A."/>
            <person name="Nolan M."/>
            <person name="Lipzen A."/>
            <person name="Salamov A."/>
            <person name="Henrissat B."/>
            <person name="Wiebenga A."/>
            <person name="De vries R.P."/>
            <person name="Grigoriev I.V."/>
            <person name="Mortensen U.H."/>
            <person name="Andersen M.R."/>
            <person name="Baker S.E."/>
        </authorList>
    </citation>
    <scope>NUCLEOTIDE SEQUENCE [LARGE SCALE GENOMIC DNA]</scope>
    <source>
        <strain evidence="9 10">CBS 101889</strain>
    </source>
</reference>
<organism evidence="9 10">
    <name type="scientific">Aspergillus homomorphus (strain CBS 101889)</name>
    <dbReference type="NCBI Taxonomy" id="1450537"/>
    <lineage>
        <taxon>Eukaryota</taxon>
        <taxon>Fungi</taxon>
        <taxon>Dikarya</taxon>
        <taxon>Ascomycota</taxon>
        <taxon>Pezizomycotina</taxon>
        <taxon>Eurotiomycetes</taxon>
        <taxon>Eurotiomycetidae</taxon>
        <taxon>Eurotiales</taxon>
        <taxon>Aspergillaceae</taxon>
        <taxon>Aspergillus</taxon>
        <taxon>Aspergillus subgen. Circumdati</taxon>
    </lineage>
</organism>
<dbReference type="AlphaFoldDB" id="A0A395HS62"/>
<evidence type="ECO:0000256" key="5">
    <source>
        <dbReference type="ARBA" id="ARBA00022833"/>
    </source>
</evidence>
<dbReference type="PANTHER" id="PTHR13204">
    <property type="entry name" value="PTD012 PROTEIN"/>
    <property type="match status" value="1"/>
</dbReference>
<dbReference type="PANTHER" id="PTHR13204:SF1">
    <property type="entry name" value="ESTER HYDROLASE C11ORF54"/>
    <property type="match status" value="1"/>
</dbReference>
<feature type="region of interest" description="Disordered" evidence="7">
    <location>
        <begin position="114"/>
        <end position="142"/>
    </location>
</feature>
<evidence type="ECO:0000256" key="7">
    <source>
        <dbReference type="SAM" id="MobiDB-lite"/>
    </source>
</evidence>
<dbReference type="InterPro" id="IPR015021">
    <property type="entry name" value="C11orf54_DUF1907"/>
</dbReference>
<dbReference type="GO" id="GO:0005634">
    <property type="term" value="C:nucleus"/>
    <property type="evidence" value="ECO:0007669"/>
    <property type="project" value="UniProtKB-SubCell"/>
</dbReference>
<keyword evidence="10" id="KW-1185">Reference proteome</keyword>
<feature type="compositionally biased region" description="Polar residues" evidence="7">
    <location>
        <begin position="133"/>
        <end position="142"/>
    </location>
</feature>
<dbReference type="GO" id="GO:0008270">
    <property type="term" value="F:zinc ion binding"/>
    <property type="evidence" value="ECO:0007669"/>
    <property type="project" value="TreeGrafter"/>
</dbReference>
<accession>A0A395HS62</accession>
<keyword evidence="5" id="KW-0862">Zinc</keyword>
<dbReference type="SMART" id="SM01168">
    <property type="entry name" value="DUF1907"/>
    <property type="match status" value="1"/>
</dbReference>
<dbReference type="Pfam" id="PF08925">
    <property type="entry name" value="DUF1907"/>
    <property type="match status" value="1"/>
</dbReference>
<dbReference type="EMBL" id="KZ824293">
    <property type="protein sequence ID" value="RAL10657.1"/>
    <property type="molecule type" value="Genomic_DNA"/>
</dbReference>
<proteinExistence type="predicted"/>
<evidence type="ECO:0000313" key="9">
    <source>
        <dbReference type="EMBL" id="RAL10657.1"/>
    </source>
</evidence>
<name>A0A395HS62_ASPHC</name>
<protein>
    <submittedName>
        <fullName evidence="9">DUF1907-domain-containing protein</fullName>
    </submittedName>
</protein>
<dbReference type="GeneID" id="37204954"/>
<evidence type="ECO:0000256" key="2">
    <source>
        <dbReference type="ARBA" id="ARBA00011245"/>
    </source>
</evidence>
<comment type="subunit">
    <text evidence="2">Monomer.</text>
</comment>